<evidence type="ECO:0000256" key="3">
    <source>
        <dbReference type="SAM" id="SignalP"/>
    </source>
</evidence>
<dbReference type="Gene3D" id="3.30.160.60">
    <property type="entry name" value="Classic Zinc Finger"/>
    <property type="match status" value="1"/>
</dbReference>
<name>B4G5D1_DROPE</name>
<feature type="chain" id="PRO_5002802956" evidence="3">
    <location>
        <begin position="29"/>
        <end position="116"/>
    </location>
</feature>
<evidence type="ECO:0000313" key="6">
    <source>
        <dbReference type="Proteomes" id="UP000008744"/>
    </source>
</evidence>
<dbReference type="GO" id="GO:0008270">
    <property type="term" value="F:zinc ion binding"/>
    <property type="evidence" value="ECO:0007669"/>
    <property type="project" value="UniProtKB-KW"/>
</dbReference>
<feature type="domain" description="C2H2-type" evidence="4">
    <location>
        <begin position="71"/>
        <end position="98"/>
    </location>
</feature>
<keyword evidence="1" id="KW-0862">Zinc</keyword>
<keyword evidence="1" id="KW-0479">Metal-binding</keyword>
<dbReference type="OMA" id="ECKSCMA"/>
<dbReference type="EMBL" id="CH479179">
    <property type="protein sequence ID" value="EDW24797.1"/>
    <property type="molecule type" value="Genomic_DNA"/>
</dbReference>
<sequence length="116" mass="13536">MADVPECKSCMAVSMSLGLSLVLDYVYATPEVKPPDPLPLVQDSNKSRGSASTSQKHHRNRLRENQEDHFYECLFCQEVFASRYDRNTHQKCHQKENYLKEFRCAWKQCSRGFETE</sequence>
<dbReference type="Proteomes" id="UP000008744">
    <property type="component" value="Unassembled WGS sequence"/>
</dbReference>
<evidence type="ECO:0000256" key="2">
    <source>
        <dbReference type="SAM" id="MobiDB-lite"/>
    </source>
</evidence>
<dbReference type="HOGENOM" id="CLU_2099384_0_0_1"/>
<keyword evidence="1" id="KW-0863">Zinc-finger</keyword>
<dbReference type="AlphaFoldDB" id="B4G5D1"/>
<dbReference type="PROSITE" id="PS00028">
    <property type="entry name" value="ZINC_FINGER_C2H2_1"/>
    <property type="match status" value="1"/>
</dbReference>
<organism evidence="6">
    <name type="scientific">Drosophila persimilis</name>
    <name type="common">Fruit fly</name>
    <dbReference type="NCBI Taxonomy" id="7234"/>
    <lineage>
        <taxon>Eukaryota</taxon>
        <taxon>Metazoa</taxon>
        <taxon>Ecdysozoa</taxon>
        <taxon>Arthropoda</taxon>
        <taxon>Hexapoda</taxon>
        <taxon>Insecta</taxon>
        <taxon>Pterygota</taxon>
        <taxon>Neoptera</taxon>
        <taxon>Endopterygota</taxon>
        <taxon>Diptera</taxon>
        <taxon>Brachycera</taxon>
        <taxon>Muscomorpha</taxon>
        <taxon>Ephydroidea</taxon>
        <taxon>Drosophilidae</taxon>
        <taxon>Drosophila</taxon>
        <taxon>Sophophora</taxon>
    </lineage>
</organism>
<feature type="signal peptide" evidence="3">
    <location>
        <begin position="1"/>
        <end position="28"/>
    </location>
</feature>
<proteinExistence type="predicted"/>
<dbReference type="PROSITE" id="PS50157">
    <property type="entry name" value="ZINC_FINGER_C2H2_2"/>
    <property type="match status" value="1"/>
</dbReference>
<feature type="region of interest" description="Disordered" evidence="2">
    <location>
        <begin position="34"/>
        <end position="63"/>
    </location>
</feature>
<dbReference type="InterPro" id="IPR013087">
    <property type="entry name" value="Znf_C2H2_type"/>
</dbReference>
<keyword evidence="6" id="KW-1185">Reference proteome</keyword>
<keyword evidence="3" id="KW-0732">Signal</keyword>
<evidence type="ECO:0000259" key="4">
    <source>
        <dbReference type="PROSITE" id="PS50157"/>
    </source>
</evidence>
<gene>
    <name evidence="5" type="primary">Dper\GL23196</name>
    <name evidence="5" type="ORF">Dper_GL23196</name>
</gene>
<protein>
    <submittedName>
        <fullName evidence="5">GL23196</fullName>
    </submittedName>
</protein>
<evidence type="ECO:0000256" key="1">
    <source>
        <dbReference type="PROSITE-ProRule" id="PRU00042"/>
    </source>
</evidence>
<accession>B4G5D1</accession>
<feature type="compositionally biased region" description="Polar residues" evidence="2">
    <location>
        <begin position="42"/>
        <end position="54"/>
    </location>
</feature>
<reference evidence="5 6" key="1">
    <citation type="journal article" date="2007" name="Nature">
        <title>Evolution of genes and genomes on the Drosophila phylogeny.</title>
        <authorList>
            <consortium name="Drosophila 12 Genomes Consortium"/>
            <person name="Clark A.G."/>
            <person name="Eisen M.B."/>
            <person name="Smith D.R."/>
            <person name="Bergman C.M."/>
            <person name="Oliver B."/>
            <person name="Markow T.A."/>
            <person name="Kaufman T.C."/>
            <person name="Kellis M."/>
            <person name="Gelbart W."/>
            <person name="Iyer V.N."/>
            <person name="Pollard D.A."/>
            <person name="Sackton T.B."/>
            <person name="Larracuente A.M."/>
            <person name="Singh N.D."/>
            <person name="Abad J.P."/>
            <person name="Abt D.N."/>
            <person name="Adryan B."/>
            <person name="Aguade M."/>
            <person name="Akashi H."/>
            <person name="Anderson W.W."/>
            <person name="Aquadro C.F."/>
            <person name="Ardell D.H."/>
            <person name="Arguello R."/>
            <person name="Artieri C.G."/>
            <person name="Barbash D.A."/>
            <person name="Barker D."/>
            <person name="Barsanti P."/>
            <person name="Batterham P."/>
            <person name="Batzoglou S."/>
            <person name="Begun D."/>
            <person name="Bhutkar A."/>
            <person name="Blanco E."/>
            <person name="Bosak S.A."/>
            <person name="Bradley R.K."/>
            <person name="Brand A.D."/>
            <person name="Brent M.R."/>
            <person name="Brooks A.N."/>
            <person name="Brown R.H."/>
            <person name="Butlin R.K."/>
            <person name="Caggese C."/>
            <person name="Calvi B.R."/>
            <person name="Bernardo de Carvalho A."/>
            <person name="Caspi A."/>
            <person name="Castrezana S."/>
            <person name="Celniker S.E."/>
            <person name="Chang J.L."/>
            <person name="Chapple C."/>
            <person name="Chatterji S."/>
            <person name="Chinwalla A."/>
            <person name="Civetta A."/>
            <person name="Clifton S.W."/>
            <person name="Comeron J.M."/>
            <person name="Costello J.C."/>
            <person name="Coyne J.A."/>
            <person name="Daub J."/>
            <person name="David R.G."/>
            <person name="Delcher A.L."/>
            <person name="Delehaunty K."/>
            <person name="Do C.B."/>
            <person name="Ebling H."/>
            <person name="Edwards K."/>
            <person name="Eickbush T."/>
            <person name="Evans J.D."/>
            <person name="Filipski A."/>
            <person name="Findeiss S."/>
            <person name="Freyhult E."/>
            <person name="Fulton L."/>
            <person name="Fulton R."/>
            <person name="Garcia A.C."/>
            <person name="Gardiner A."/>
            <person name="Garfield D.A."/>
            <person name="Garvin B.E."/>
            <person name="Gibson G."/>
            <person name="Gilbert D."/>
            <person name="Gnerre S."/>
            <person name="Godfrey J."/>
            <person name="Good R."/>
            <person name="Gotea V."/>
            <person name="Gravely B."/>
            <person name="Greenberg A.J."/>
            <person name="Griffiths-Jones S."/>
            <person name="Gross S."/>
            <person name="Guigo R."/>
            <person name="Gustafson E.A."/>
            <person name="Haerty W."/>
            <person name="Hahn M.W."/>
            <person name="Halligan D.L."/>
            <person name="Halpern A.L."/>
            <person name="Halter G.M."/>
            <person name="Han M.V."/>
            <person name="Heger A."/>
            <person name="Hillier L."/>
            <person name="Hinrichs A.S."/>
            <person name="Holmes I."/>
            <person name="Hoskins R.A."/>
            <person name="Hubisz M.J."/>
            <person name="Hultmark D."/>
            <person name="Huntley M.A."/>
            <person name="Jaffe D.B."/>
            <person name="Jagadeeshan S."/>
            <person name="Jeck W.R."/>
            <person name="Johnson J."/>
            <person name="Jones C.D."/>
            <person name="Jordan W.C."/>
            <person name="Karpen G.H."/>
            <person name="Kataoka E."/>
            <person name="Keightley P.D."/>
            <person name="Kheradpour P."/>
            <person name="Kirkness E.F."/>
            <person name="Koerich L.B."/>
            <person name="Kristiansen K."/>
            <person name="Kudrna D."/>
            <person name="Kulathinal R.J."/>
            <person name="Kumar S."/>
            <person name="Kwok R."/>
            <person name="Lander E."/>
            <person name="Langley C.H."/>
            <person name="Lapoint R."/>
            <person name="Lazzaro B.P."/>
            <person name="Lee S.J."/>
            <person name="Levesque L."/>
            <person name="Li R."/>
            <person name="Lin C.F."/>
            <person name="Lin M.F."/>
            <person name="Lindblad-Toh K."/>
            <person name="Llopart A."/>
            <person name="Long M."/>
            <person name="Low L."/>
            <person name="Lozovsky E."/>
            <person name="Lu J."/>
            <person name="Luo M."/>
            <person name="Machado C.A."/>
            <person name="Makalowski W."/>
            <person name="Marzo M."/>
            <person name="Matsuda M."/>
            <person name="Matzkin L."/>
            <person name="McAllister B."/>
            <person name="McBride C.S."/>
            <person name="McKernan B."/>
            <person name="McKernan K."/>
            <person name="Mendez-Lago M."/>
            <person name="Minx P."/>
            <person name="Mollenhauer M.U."/>
            <person name="Montooth K."/>
            <person name="Mount S.M."/>
            <person name="Mu X."/>
            <person name="Myers E."/>
            <person name="Negre B."/>
            <person name="Newfeld S."/>
            <person name="Nielsen R."/>
            <person name="Noor M.A."/>
            <person name="O'Grady P."/>
            <person name="Pachter L."/>
            <person name="Papaceit M."/>
            <person name="Parisi M.J."/>
            <person name="Parisi M."/>
            <person name="Parts L."/>
            <person name="Pedersen J.S."/>
            <person name="Pesole G."/>
            <person name="Phillippy A.M."/>
            <person name="Ponting C.P."/>
            <person name="Pop M."/>
            <person name="Porcelli D."/>
            <person name="Powell J.R."/>
            <person name="Prohaska S."/>
            <person name="Pruitt K."/>
            <person name="Puig M."/>
            <person name="Quesneville H."/>
            <person name="Ram K.R."/>
            <person name="Rand D."/>
            <person name="Rasmussen M.D."/>
            <person name="Reed L.K."/>
            <person name="Reenan R."/>
            <person name="Reily A."/>
            <person name="Remington K.A."/>
            <person name="Rieger T.T."/>
            <person name="Ritchie M.G."/>
            <person name="Robin C."/>
            <person name="Rogers Y.H."/>
            <person name="Rohde C."/>
            <person name="Rozas J."/>
            <person name="Rubenfield M.J."/>
            <person name="Ruiz A."/>
            <person name="Russo S."/>
            <person name="Salzberg S.L."/>
            <person name="Sanchez-Gracia A."/>
            <person name="Saranga D.J."/>
            <person name="Sato H."/>
            <person name="Schaeffer S.W."/>
            <person name="Schatz M.C."/>
            <person name="Schlenke T."/>
            <person name="Schwartz R."/>
            <person name="Segarra C."/>
            <person name="Singh R.S."/>
            <person name="Sirot L."/>
            <person name="Sirota M."/>
            <person name="Sisneros N.B."/>
            <person name="Smith C.D."/>
            <person name="Smith T.F."/>
            <person name="Spieth J."/>
            <person name="Stage D.E."/>
            <person name="Stark A."/>
            <person name="Stephan W."/>
            <person name="Strausberg R.L."/>
            <person name="Strempel S."/>
            <person name="Sturgill D."/>
            <person name="Sutton G."/>
            <person name="Sutton G.G."/>
            <person name="Tao W."/>
            <person name="Teichmann S."/>
            <person name="Tobari Y.N."/>
            <person name="Tomimura Y."/>
            <person name="Tsolas J.M."/>
            <person name="Valente V.L."/>
            <person name="Venter E."/>
            <person name="Venter J.C."/>
            <person name="Vicario S."/>
            <person name="Vieira F.G."/>
            <person name="Vilella A.J."/>
            <person name="Villasante A."/>
            <person name="Walenz B."/>
            <person name="Wang J."/>
            <person name="Wasserman M."/>
            <person name="Watts T."/>
            <person name="Wilson D."/>
            <person name="Wilson R.K."/>
            <person name="Wing R.A."/>
            <person name="Wolfner M.F."/>
            <person name="Wong A."/>
            <person name="Wong G.K."/>
            <person name="Wu C.I."/>
            <person name="Wu G."/>
            <person name="Yamamoto D."/>
            <person name="Yang H.P."/>
            <person name="Yang S.P."/>
            <person name="Yorke J.A."/>
            <person name="Yoshida K."/>
            <person name="Zdobnov E."/>
            <person name="Zhang P."/>
            <person name="Zhang Y."/>
            <person name="Zimin A.V."/>
            <person name="Baldwin J."/>
            <person name="Abdouelleil A."/>
            <person name="Abdulkadir J."/>
            <person name="Abebe A."/>
            <person name="Abera B."/>
            <person name="Abreu J."/>
            <person name="Acer S.C."/>
            <person name="Aftuck L."/>
            <person name="Alexander A."/>
            <person name="An P."/>
            <person name="Anderson E."/>
            <person name="Anderson S."/>
            <person name="Arachi H."/>
            <person name="Azer M."/>
            <person name="Bachantsang P."/>
            <person name="Barry A."/>
            <person name="Bayul T."/>
            <person name="Berlin A."/>
            <person name="Bessette D."/>
            <person name="Bloom T."/>
            <person name="Blye J."/>
            <person name="Boguslavskiy L."/>
            <person name="Bonnet C."/>
            <person name="Boukhgalter B."/>
            <person name="Bourzgui I."/>
            <person name="Brown A."/>
            <person name="Cahill P."/>
            <person name="Channer S."/>
            <person name="Cheshatsang Y."/>
            <person name="Chuda L."/>
            <person name="Citroen M."/>
            <person name="Collymore A."/>
            <person name="Cooke P."/>
            <person name="Costello M."/>
            <person name="D'Aco K."/>
            <person name="Daza R."/>
            <person name="De Haan G."/>
            <person name="DeGray S."/>
            <person name="DeMaso C."/>
            <person name="Dhargay N."/>
            <person name="Dooley K."/>
            <person name="Dooley E."/>
            <person name="Doricent M."/>
            <person name="Dorje P."/>
            <person name="Dorjee K."/>
            <person name="Dupes A."/>
            <person name="Elong R."/>
            <person name="Falk J."/>
            <person name="Farina A."/>
            <person name="Faro S."/>
            <person name="Ferguson D."/>
            <person name="Fisher S."/>
            <person name="Foley C.D."/>
            <person name="Franke A."/>
            <person name="Friedrich D."/>
            <person name="Gadbois L."/>
            <person name="Gearin G."/>
            <person name="Gearin C.R."/>
            <person name="Giannoukos G."/>
            <person name="Goode T."/>
            <person name="Graham J."/>
            <person name="Grandbois E."/>
            <person name="Grewal S."/>
            <person name="Gyaltsen K."/>
            <person name="Hafez N."/>
            <person name="Hagos B."/>
            <person name="Hall J."/>
            <person name="Henson C."/>
            <person name="Hollinger A."/>
            <person name="Honan T."/>
            <person name="Huard M.D."/>
            <person name="Hughes L."/>
            <person name="Hurhula B."/>
            <person name="Husby M.E."/>
            <person name="Kamat A."/>
            <person name="Kanga B."/>
            <person name="Kashin S."/>
            <person name="Khazanovich D."/>
            <person name="Kisner P."/>
            <person name="Lance K."/>
            <person name="Lara M."/>
            <person name="Lee W."/>
            <person name="Lennon N."/>
            <person name="Letendre F."/>
            <person name="LeVine R."/>
            <person name="Lipovsky A."/>
            <person name="Liu X."/>
            <person name="Liu J."/>
            <person name="Liu S."/>
            <person name="Lokyitsang T."/>
            <person name="Lokyitsang Y."/>
            <person name="Lubonja R."/>
            <person name="Lui A."/>
            <person name="MacDonald P."/>
            <person name="Magnisalis V."/>
            <person name="Maru K."/>
            <person name="Matthews C."/>
            <person name="McCusker W."/>
            <person name="McDonough S."/>
            <person name="Mehta T."/>
            <person name="Meldrim J."/>
            <person name="Meneus L."/>
            <person name="Mihai O."/>
            <person name="Mihalev A."/>
            <person name="Mihova T."/>
            <person name="Mittelman R."/>
            <person name="Mlenga V."/>
            <person name="Montmayeur A."/>
            <person name="Mulrain L."/>
            <person name="Navidi A."/>
            <person name="Naylor J."/>
            <person name="Negash T."/>
            <person name="Nguyen T."/>
            <person name="Nguyen N."/>
            <person name="Nicol R."/>
            <person name="Norbu C."/>
            <person name="Norbu N."/>
            <person name="Novod N."/>
            <person name="O'Neill B."/>
            <person name="Osman S."/>
            <person name="Markiewicz E."/>
            <person name="Oyono O.L."/>
            <person name="Patti C."/>
            <person name="Phunkhang P."/>
            <person name="Pierre F."/>
            <person name="Priest M."/>
            <person name="Raghuraman S."/>
            <person name="Rege F."/>
            <person name="Reyes R."/>
            <person name="Rise C."/>
            <person name="Rogov P."/>
            <person name="Ross K."/>
            <person name="Ryan E."/>
            <person name="Settipalli S."/>
            <person name="Shea T."/>
            <person name="Sherpa N."/>
            <person name="Shi L."/>
            <person name="Shih D."/>
            <person name="Sparrow T."/>
            <person name="Spaulding J."/>
            <person name="Stalker J."/>
            <person name="Stange-Thomann N."/>
            <person name="Stavropoulos S."/>
            <person name="Stone C."/>
            <person name="Strader C."/>
            <person name="Tesfaye S."/>
            <person name="Thomson T."/>
            <person name="Thoulutsang Y."/>
            <person name="Thoulutsang D."/>
            <person name="Topham K."/>
            <person name="Topping I."/>
            <person name="Tsamla T."/>
            <person name="Vassiliev H."/>
            <person name="Vo A."/>
            <person name="Wangchuk T."/>
            <person name="Wangdi T."/>
            <person name="Weiand M."/>
            <person name="Wilkinson J."/>
            <person name="Wilson A."/>
            <person name="Yadav S."/>
            <person name="Young G."/>
            <person name="Yu Q."/>
            <person name="Zembek L."/>
            <person name="Zhong D."/>
            <person name="Zimmer A."/>
            <person name="Zwirko Z."/>
            <person name="Jaffe D.B."/>
            <person name="Alvarez P."/>
            <person name="Brockman W."/>
            <person name="Butler J."/>
            <person name="Chin C."/>
            <person name="Gnerre S."/>
            <person name="Grabherr M."/>
            <person name="Kleber M."/>
            <person name="Mauceli E."/>
            <person name="MacCallum I."/>
        </authorList>
    </citation>
    <scope>NUCLEOTIDE SEQUENCE [LARGE SCALE GENOMIC DNA]</scope>
    <source>
        <strain evidence="6">MSH-3 / Tucson 14011-0111.49</strain>
    </source>
</reference>
<evidence type="ECO:0000313" key="5">
    <source>
        <dbReference type="EMBL" id="EDW24797.1"/>
    </source>
</evidence>